<evidence type="ECO:0000256" key="1">
    <source>
        <dbReference type="ARBA" id="ARBA00004275"/>
    </source>
</evidence>
<dbReference type="SUPFAM" id="SSF52096">
    <property type="entry name" value="ClpP/crotonase"/>
    <property type="match status" value="1"/>
</dbReference>
<dbReference type="PANTHER" id="PTHR43684:SF1">
    <property type="entry name" value="ENOYL-COA DELTA ISOMERASE 2"/>
    <property type="match status" value="1"/>
</dbReference>
<dbReference type="GeneID" id="14496161"/>
<evidence type="ECO:0000313" key="7">
    <source>
        <dbReference type="Proteomes" id="UP000002866"/>
    </source>
</evidence>
<gene>
    <name evidence="6" type="primary">TBLA0E01080</name>
    <name evidence="6" type="ORF">TBLA_0E01080</name>
</gene>
<comment type="similarity">
    <text evidence="3">Belongs to the enoyl-CoA hydratase/isomerase family.</text>
</comment>
<dbReference type="AlphaFoldDB" id="I2H466"/>
<dbReference type="FunCoup" id="I2H466">
    <property type="interactions" value="216"/>
</dbReference>
<sequence length="272" mass="30631">MMKELNSNKIQYSIDGPLFIIKLNCPRSLNALGGIDYIYLATLLEKAEKTPEIYFTVLQSTGRYFSSGADFGSISKANELNEPPLLLWLDNFLSRNTFVTDKFAKHSKILVCCLNGPAIGFSAALVALCDIVYSMNDKVFLLCPFANLGLVTEGGTCITLPLKLGNNLAFEKLMFSEPITFDDLKGKIINKNYNLQDVNEFNMCVLKYLKDKIEKLYLPSLTNMKNLIQNTTAQLLSSANSNEVNEAMKYWVDGEPPRRFVELKSKKRTNKM</sequence>
<dbReference type="GO" id="GO:0006635">
    <property type="term" value="P:fatty acid beta-oxidation"/>
    <property type="evidence" value="ECO:0007669"/>
    <property type="project" value="TreeGrafter"/>
</dbReference>
<dbReference type="GO" id="GO:0004165">
    <property type="term" value="F:delta(3)-delta(2)-enoyl-CoA isomerase activity"/>
    <property type="evidence" value="ECO:0007669"/>
    <property type="project" value="UniProtKB-ARBA"/>
</dbReference>
<dbReference type="FunFam" id="3.90.226.10:FF:000048">
    <property type="entry name" value="3,2-trans-enoyl-CoA isomerase"/>
    <property type="match status" value="1"/>
</dbReference>
<keyword evidence="4" id="KW-0576">Peroxisome</keyword>
<dbReference type="Gene3D" id="3.90.226.10">
    <property type="entry name" value="2-enoyl-CoA Hydratase, Chain A, domain 1"/>
    <property type="match status" value="1"/>
</dbReference>
<dbReference type="PANTHER" id="PTHR43684">
    <property type="match status" value="1"/>
</dbReference>
<dbReference type="CDD" id="cd06558">
    <property type="entry name" value="crotonase-like"/>
    <property type="match status" value="1"/>
</dbReference>
<dbReference type="Pfam" id="PF00378">
    <property type="entry name" value="ECH_1"/>
    <property type="match status" value="1"/>
</dbReference>
<dbReference type="EMBL" id="HE806320">
    <property type="protein sequence ID" value="CCH61168.1"/>
    <property type="molecule type" value="Genomic_DNA"/>
</dbReference>
<dbReference type="KEGG" id="tbl:TBLA_0E01080"/>
<comment type="pathway">
    <text evidence="2">Lipid metabolism; fatty acid beta-oxidation.</text>
</comment>
<dbReference type="RefSeq" id="XP_004180687.1">
    <property type="nucleotide sequence ID" value="XM_004180639.1"/>
</dbReference>
<keyword evidence="5" id="KW-0413">Isomerase</keyword>
<evidence type="ECO:0008006" key="8">
    <source>
        <dbReference type="Google" id="ProtNLM"/>
    </source>
</evidence>
<accession>I2H466</accession>
<dbReference type="eggNOG" id="KOG0016">
    <property type="taxonomic scope" value="Eukaryota"/>
</dbReference>
<dbReference type="HOGENOM" id="CLU_009834_6_2_1"/>
<evidence type="ECO:0000256" key="5">
    <source>
        <dbReference type="ARBA" id="ARBA00023235"/>
    </source>
</evidence>
<dbReference type="InterPro" id="IPR001753">
    <property type="entry name" value="Enoyl-CoA_hydra/iso"/>
</dbReference>
<reference evidence="6 7" key="1">
    <citation type="journal article" date="2011" name="Proc. Natl. Acad. Sci. U.S.A.">
        <title>Evolutionary erosion of yeast sex chromosomes by mating-type switching accidents.</title>
        <authorList>
            <person name="Gordon J.L."/>
            <person name="Armisen D."/>
            <person name="Proux-Wera E."/>
            <person name="Oheigeartaigh S.S."/>
            <person name="Byrne K.P."/>
            <person name="Wolfe K.H."/>
        </authorList>
    </citation>
    <scope>NUCLEOTIDE SEQUENCE [LARGE SCALE GENOMIC DNA]</scope>
    <source>
        <strain evidence="7">ATCC 34711 / CBS 6284 / DSM 70876 / NBRC 10599 / NRRL Y-10934 / UCD 77-7</strain>
    </source>
</reference>
<dbReference type="InParanoid" id="I2H466"/>
<dbReference type="Proteomes" id="UP000002866">
    <property type="component" value="Chromosome 5"/>
</dbReference>
<evidence type="ECO:0000256" key="4">
    <source>
        <dbReference type="ARBA" id="ARBA00023140"/>
    </source>
</evidence>
<dbReference type="OrthoDB" id="2018133at2759"/>
<evidence type="ECO:0000256" key="2">
    <source>
        <dbReference type="ARBA" id="ARBA00005005"/>
    </source>
</evidence>
<comment type="subcellular location">
    <subcellularLocation>
        <location evidence="1">Peroxisome</location>
    </subcellularLocation>
</comment>
<dbReference type="STRING" id="1071380.I2H466"/>
<name>I2H466_HENB6</name>
<dbReference type="OMA" id="VVWPKIR"/>
<dbReference type="InterPro" id="IPR029045">
    <property type="entry name" value="ClpP/crotonase-like_dom_sf"/>
</dbReference>
<proteinExistence type="inferred from homology"/>
<dbReference type="InterPro" id="IPR051053">
    <property type="entry name" value="ECH/Chromodomain_protein"/>
</dbReference>
<dbReference type="GO" id="GO:0005782">
    <property type="term" value="C:peroxisomal matrix"/>
    <property type="evidence" value="ECO:0007669"/>
    <property type="project" value="TreeGrafter"/>
</dbReference>
<organism evidence="6 7">
    <name type="scientific">Henningerozyma blattae (strain ATCC 34711 / CBS 6284 / DSM 70876 / NBRC 10599 / NRRL Y-10934 / UCD 77-7)</name>
    <name type="common">Yeast</name>
    <name type="synonym">Tetrapisispora blattae</name>
    <dbReference type="NCBI Taxonomy" id="1071380"/>
    <lineage>
        <taxon>Eukaryota</taxon>
        <taxon>Fungi</taxon>
        <taxon>Dikarya</taxon>
        <taxon>Ascomycota</taxon>
        <taxon>Saccharomycotina</taxon>
        <taxon>Saccharomycetes</taxon>
        <taxon>Saccharomycetales</taxon>
        <taxon>Saccharomycetaceae</taxon>
        <taxon>Henningerozyma</taxon>
    </lineage>
</organism>
<keyword evidence="7" id="KW-1185">Reference proteome</keyword>
<evidence type="ECO:0000313" key="6">
    <source>
        <dbReference type="EMBL" id="CCH61168.1"/>
    </source>
</evidence>
<protein>
    <recommendedName>
        <fullName evidence="8">3-hydroxyisobutyryl-coenzyme A hydrolase</fullName>
    </recommendedName>
</protein>
<evidence type="ECO:0000256" key="3">
    <source>
        <dbReference type="ARBA" id="ARBA00005254"/>
    </source>
</evidence>